<keyword evidence="1" id="KW-0175">Coiled coil</keyword>
<dbReference type="GO" id="GO:0036064">
    <property type="term" value="C:ciliary basal body"/>
    <property type="evidence" value="ECO:0007669"/>
    <property type="project" value="TreeGrafter"/>
</dbReference>
<dbReference type="PANTHER" id="PTHR46518:SF1">
    <property type="entry name" value="OUTER DYNEIN ARM-DOCKING COMPLEX SUBUNIT 3"/>
    <property type="match status" value="1"/>
</dbReference>
<reference evidence="4" key="1">
    <citation type="submission" date="2013-02" db="EMBL/GenBank/DDBJ databases">
        <authorList>
            <person name="Hughes D."/>
        </authorList>
    </citation>
    <scope>NUCLEOTIDE SEQUENCE</scope>
    <source>
        <strain>Durham</strain>
        <strain evidence="4">NC isolate 2 -- Noor lab</strain>
    </source>
</reference>
<sequence>MEEIFKILMRVTGALSSDEVLSRFHMQKESMTRLVYLRKTAEEEKEMLEKSRDDLMKELERTKFTDISENDINQETIEKIKKSITDLSEDKNNSQQLSRKTEFLMKSILEDISEIIYKLQEFNDGVLKTSIMDSVDNFDICLMTDAERFEKSLKELEETLAKQQSEINRLQTVHREAMDMRDNAKSVLQRQEQQSVQSNKMREKQALEFKKETRKKPLLHDKDSKKGILENILYHYRRDK</sequence>
<dbReference type="AlphaFoldDB" id="T1GRP6"/>
<dbReference type="EMBL" id="CAQQ02035292">
    <property type="status" value="NOT_ANNOTATED_CDS"/>
    <property type="molecule type" value="Genomic_DNA"/>
</dbReference>
<evidence type="ECO:0000256" key="2">
    <source>
        <dbReference type="SAM" id="MobiDB-lite"/>
    </source>
</evidence>
<evidence type="ECO:0000256" key="1">
    <source>
        <dbReference type="SAM" id="Coils"/>
    </source>
</evidence>
<evidence type="ECO:0000313" key="4">
    <source>
        <dbReference type="Proteomes" id="UP000015102"/>
    </source>
</evidence>
<dbReference type="Proteomes" id="UP000015102">
    <property type="component" value="Unassembled WGS sequence"/>
</dbReference>
<dbReference type="GO" id="GO:0036158">
    <property type="term" value="P:outer dynein arm assembly"/>
    <property type="evidence" value="ECO:0007669"/>
    <property type="project" value="InterPro"/>
</dbReference>
<keyword evidence="4" id="KW-1185">Reference proteome</keyword>
<feature type="compositionally biased region" description="Polar residues" evidence="2">
    <location>
        <begin position="186"/>
        <end position="199"/>
    </location>
</feature>
<dbReference type="GO" id="GO:0097542">
    <property type="term" value="C:ciliary tip"/>
    <property type="evidence" value="ECO:0007669"/>
    <property type="project" value="TreeGrafter"/>
</dbReference>
<dbReference type="EMBL" id="CAQQ02035294">
    <property type="status" value="NOT_ANNOTATED_CDS"/>
    <property type="molecule type" value="Genomic_DNA"/>
</dbReference>
<name>T1GRP6_MEGSC</name>
<dbReference type="STRING" id="36166.T1GRP6"/>
<dbReference type="EnsemblMetazoa" id="MESCA006334-RA">
    <property type="protein sequence ID" value="MESCA006334-PA"/>
    <property type="gene ID" value="MESCA006334"/>
</dbReference>
<dbReference type="GO" id="GO:0035253">
    <property type="term" value="C:ciliary rootlet"/>
    <property type="evidence" value="ECO:0007669"/>
    <property type="project" value="TreeGrafter"/>
</dbReference>
<proteinExistence type="predicted"/>
<feature type="region of interest" description="Disordered" evidence="2">
    <location>
        <begin position="186"/>
        <end position="222"/>
    </location>
</feature>
<reference evidence="3" key="2">
    <citation type="submission" date="2015-06" db="UniProtKB">
        <authorList>
            <consortium name="EnsemblMetazoa"/>
        </authorList>
    </citation>
    <scope>IDENTIFICATION</scope>
</reference>
<feature type="coiled-coil region" evidence="1">
    <location>
        <begin position="38"/>
        <end position="97"/>
    </location>
</feature>
<accession>T1GRP6</accession>
<evidence type="ECO:0000313" key="3">
    <source>
        <dbReference type="EnsemblMetazoa" id="MESCA006334-PA"/>
    </source>
</evidence>
<protein>
    <submittedName>
        <fullName evidence="3">Uncharacterized protein</fullName>
    </submittedName>
</protein>
<feature type="compositionally biased region" description="Basic and acidic residues" evidence="2">
    <location>
        <begin position="200"/>
        <end position="211"/>
    </location>
</feature>
<dbReference type="PANTHER" id="PTHR46518">
    <property type="entry name" value="COILED-COIL DOMAIN-CONTAINING PROTEIN 151"/>
    <property type="match status" value="1"/>
</dbReference>
<organism evidence="3 4">
    <name type="scientific">Megaselia scalaris</name>
    <name type="common">Humpbacked fly</name>
    <name type="synonym">Phora scalaris</name>
    <dbReference type="NCBI Taxonomy" id="36166"/>
    <lineage>
        <taxon>Eukaryota</taxon>
        <taxon>Metazoa</taxon>
        <taxon>Ecdysozoa</taxon>
        <taxon>Arthropoda</taxon>
        <taxon>Hexapoda</taxon>
        <taxon>Insecta</taxon>
        <taxon>Pterygota</taxon>
        <taxon>Neoptera</taxon>
        <taxon>Endopterygota</taxon>
        <taxon>Diptera</taxon>
        <taxon>Brachycera</taxon>
        <taxon>Muscomorpha</taxon>
        <taxon>Platypezoidea</taxon>
        <taxon>Phoridae</taxon>
        <taxon>Megaseliini</taxon>
        <taxon>Megaselia</taxon>
    </lineage>
</organism>
<dbReference type="EMBL" id="CAQQ02035293">
    <property type="status" value="NOT_ANNOTATED_CDS"/>
    <property type="molecule type" value="Genomic_DNA"/>
</dbReference>
<dbReference type="InterPro" id="IPR033192">
    <property type="entry name" value="ODAD3"/>
</dbReference>
<dbReference type="GO" id="GO:0003341">
    <property type="term" value="P:cilium movement"/>
    <property type="evidence" value="ECO:0007669"/>
    <property type="project" value="InterPro"/>
</dbReference>
<dbReference type="HOGENOM" id="CLU_1157575_0_0_1"/>